<organism evidence="1 2">
    <name type="scientific">Bauhinia variegata</name>
    <name type="common">Purple orchid tree</name>
    <name type="synonym">Phanera variegata</name>
    <dbReference type="NCBI Taxonomy" id="167791"/>
    <lineage>
        <taxon>Eukaryota</taxon>
        <taxon>Viridiplantae</taxon>
        <taxon>Streptophyta</taxon>
        <taxon>Embryophyta</taxon>
        <taxon>Tracheophyta</taxon>
        <taxon>Spermatophyta</taxon>
        <taxon>Magnoliopsida</taxon>
        <taxon>eudicotyledons</taxon>
        <taxon>Gunneridae</taxon>
        <taxon>Pentapetalae</taxon>
        <taxon>rosids</taxon>
        <taxon>fabids</taxon>
        <taxon>Fabales</taxon>
        <taxon>Fabaceae</taxon>
        <taxon>Cercidoideae</taxon>
        <taxon>Cercideae</taxon>
        <taxon>Bauhiniinae</taxon>
        <taxon>Bauhinia</taxon>
    </lineage>
</organism>
<evidence type="ECO:0000313" key="1">
    <source>
        <dbReference type="EMBL" id="KAI4352786.1"/>
    </source>
</evidence>
<dbReference type="EMBL" id="CM039428">
    <property type="protein sequence ID" value="KAI4352786.1"/>
    <property type="molecule type" value="Genomic_DNA"/>
</dbReference>
<sequence length="735" mass="81477">MSGDGDRQKKKIAAISIYSLLLVAMAVAVTVGITNDLREQEEYSGAGEEEDHNDSNKAHVPSSLKQVISLCESTDYQEECVDSMKEEAGNVTSPRELIKIAFSVTIEKIHDGLKESQLLREVEKEPRAKMALDSCKELLENSIDDLRHSIERVGGEFDAKNSHELLMDLKVWLSSTITNQETCLDGFQNTTSEAAEKMKEALKLAMHLSSNGLDIIDHSATSLTTINITPTANDHEEGATANHQEGHRRLLQVNDLGRDQILSWIGGGLRRRLLSEETLELDKGKADAVVAKDGSGKFKSINEALKNMPINSNKPFVIYVKEGIYNEYVNIEKNMTHVVMVGDGGEKTRITGNKNFIDGVNTFKTATVAVEGDNFMAMNIGFENSAGPEKHQAVALRVGADMAVFYNCSMDGYQDTLYIHTKRQFYRDCTISGTIDFVFGDSLTVFQNCTFKVRKPMENQQCIVTAQGRKDKHEPTAIIIQGGSIMPDPSFDPVKLKNKVYLARPWKPYSRTIIMDAFISDLITPEGYLPWQNNHTWIDTCFYTEYNNSGPGSNKSDRVKWPGIKAVTAEEALDFTPSKFYKGDAWIKHSGVPYSPETMPSNSKSNPDSVSDPKSKPESDSGSISLPDSNPDFGSIPKLDSPDKSKSKPNKSKPKSKSDTDNPKSKPKSEFDSDSKPNSHRKSKHHSNSDPKSHSKSDSDSKSKPKSHGKPKSHHKSNSKSPKPKRDSNSSFKPK</sequence>
<reference evidence="1 2" key="1">
    <citation type="journal article" date="2022" name="DNA Res.">
        <title>Chromosomal-level genome assembly of the orchid tree Bauhinia variegata (Leguminosae; Cercidoideae) supports the allotetraploid origin hypothesis of Bauhinia.</title>
        <authorList>
            <person name="Zhong Y."/>
            <person name="Chen Y."/>
            <person name="Zheng D."/>
            <person name="Pang J."/>
            <person name="Liu Y."/>
            <person name="Luo S."/>
            <person name="Meng S."/>
            <person name="Qian L."/>
            <person name="Wei D."/>
            <person name="Dai S."/>
            <person name="Zhou R."/>
        </authorList>
    </citation>
    <scope>NUCLEOTIDE SEQUENCE [LARGE SCALE GENOMIC DNA]</scope>
    <source>
        <strain evidence="1">BV-YZ2020</strain>
    </source>
</reference>
<protein>
    <submittedName>
        <fullName evidence="1">Uncharacterized protein</fullName>
    </submittedName>
</protein>
<proteinExistence type="predicted"/>
<gene>
    <name evidence="1" type="ORF">L6164_007006</name>
</gene>
<dbReference type="Proteomes" id="UP000828941">
    <property type="component" value="Chromosome 3"/>
</dbReference>
<comment type="caution">
    <text evidence="1">The sequence shown here is derived from an EMBL/GenBank/DDBJ whole genome shotgun (WGS) entry which is preliminary data.</text>
</comment>
<keyword evidence="2" id="KW-1185">Reference proteome</keyword>
<name>A0ACB9PYY8_BAUVA</name>
<accession>A0ACB9PYY8</accession>
<evidence type="ECO:0000313" key="2">
    <source>
        <dbReference type="Proteomes" id="UP000828941"/>
    </source>
</evidence>